<dbReference type="EMBL" id="QZEI01000090">
    <property type="protein sequence ID" value="RLV58189.1"/>
    <property type="molecule type" value="Genomic_DNA"/>
</dbReference>
<comment type="caution">
    <text evidence="2">The sequence shown here is derived from an EMBL/GenBank/DDBJ whole genome shotgun (WGS) entry which is preliminary data.</text>
</comment>
<organism evidence="2 3">
    <name type="scientific">Parashewanella curva</name>
    <dbReference type="NCBI Taxonomy" id="2338552"/>
    <lineage>
        <taxon>Bacteria</taxon>
        <taxon>Pseudomonadati</taxon>
        <taxon>Pseudomonadota</taxon>
        <taxon>Gammaproteobacteria</taxon>
        <taxon>Alteromonadales</taxon>
        <taxon>Shewanellaceae</taxon>
        <taxon>Parashewanella</taxon>
    </lineage>
</organism>
<evidence type="ECO:0000256" key="1">
    <source>
        <dbReference type="SAM" id="MobiDB-lite"/>
    </source>
</evidence>
<gene>
    <name evidence="2" type="ORF">D5018_18670</name>
</gene>
<protein>
    <submittedName>
        <fullName evidence="2">Uncharacterized protein</fullName>
    </submittedName>
</protein>
<dbReference type="Proteomes" id="UP000281474">
    <property type="component" value="Unassembled WGS sequence"/>
</dbReference>
<accession>A0A3L8PTP9</accession>
<feature type="region of interest" description="Disordered" evidence="1">
    <location>
        <begin position="1"/>
        <end position="21"/>
    </location>
</feature>
<dbReference type="AlphaFoldDB" id="A0A3L8PTP9"/>
<name>A0A3L8PTP9_9GAMM</name>
<sequence length="85" mass="9761">MQKFLPKTVKNSDNNKHSDLQLNKQPTALLENAKKASAQQVFVVQKTRLNPTHLHGRALLNFATSMVLLLYQQFQKLFLLTSVKR</sequence>
<evidence type="ECO:0000313" key="3">
    <source>
        <dbReference type="Proteomes" id="UP000281474"/>
    </source>
</evidence>
<evidence type="ECO:0000313" key="2">
    <source>
        <dbReference type="EMBL" id="RLV58189.1"/>
    </source>
</evidence>
<keyword evidence="3" id="KW-1185">Reference proteome</keyword>
<reference evidence="2 3" key="1">
    <citation type="submission" date="2018-09" db="EMBL/GenBank/DDBJ databases">
        <title>Phylogeny of the Shewanellaceae, and recommendation for two new genera, Pseudoshewanella and Parashewanella.</title>
        <authorList>
            <person name="Wang G."/>
        </authorList>
    </citation>
    <scope>NUCLEOTIDE SEQUENCE [LARGE SCALE GENOMIC DNA]</scope>
    <source>
        <strain evidence="2 3">C51</strain>
    </source>
</reference>
<proteinExistence type="predicted"/>